<dbReference type="RefSeq" id="XP_014150909.1">
    <property type="nucleotide sequence ID" value="XM_014295434.1"/>
</dbReference>
<sequence>MSKPPAATVPPKSIPAADVDGGSIRTNNREAVTINDLGNLKEDKGGLILQAAKAKDLAKIKAELEAGSNINQAHTDGDLVCIV</sequence>
<proteinExistence type="predicted"/>
<dbReference type="AlphaFoldDB" id="A0A0L0FJQ1"/>
<protein>
    <submittedName>
        <fullName evidence="2">Uncharacterized protein</fullName>
    </submittedName>
</protein>
<name>A0A0L0FJQ1_9EUKA</name>
<dbReference type="Proteomes" id="UP000054560">
    <property type="component" value="Unassembled WGS sequence"/>
</dbReference>
<keyword evidence="3" id="KW-1185">Reference proteome</keyword>
<evidence type="ECO:0000256" key="1">
    <source>
        <dbReference type="SAM" id="MobiDB-lite"/>
    </source>
</evidence>
<organism evidence="2 3">
    <name type="scientific">Sphaeroforma arctica JP610</name>
    <dbReference type="NCBI Taxonomy" id="667725"/>
    <lineage>
        <taxon>Eukaryota</taxon>
        <taxon>Ichthyosporea</taxon>
        <taxon>Ichthyophonida</taxon>
        <taxon>Sphaeroforma</taxon>
    </lineage>
</organism>
<dbReference type="GeneID" id="25911024"/>
<dbReference type="EMBL" id="KQ242877">
    <property type="protein sequence ID" value="KNC77007.1"/>
    <property type="molecule type" value="Genomic_DNA"/>
</dbReference>
<gene>
    <name evidence="2" type="ORF">SARC_10520</name>
</gene>
<feature type="region of interest" description="Disordered" evidence="1">
    <location>
        <begin position="1"/>
        <end position="22"/>
    </location>
</feature>
<evidence type="ECO:0000313" key="3">
    <source>
        <dbReference type="Proteomes" id="UP000054560"/>
    </source>
</evidence>
<reference evidence="2 3" key="1">
    <citation type="submission" date="2011-02" db="EMBL/GenBank/DDBJ databases">
        <title>The Genome Sequence of Sphaeroforma arctica JP610.</title>
        <authorList>
            <consortium name="The Broad Institute Genome Sequencing Platform"/>
            <person name="Russ C."/>
            <person name="Cuomo C."/>
            <person name="Young S.K."/>
            <person name="Zeng Q."/>
            <person name="Gargeya S."/>
            <person name="Alvarado L."/>
            <person name="Berlin A."/>
            <person name="Chapman S.B."/>
            <person name="Chen Z."/>
            <person name="Freedman E."/>
            <person name="Gellesch M."/>
            <person name="Goldberg J."/>
            <person name="Griggs A."/>
            <person name="Gujja S."/>
            <person name="Heilman E."/>
            <person name="Heiman D."/>
            <person name="Howarth C."/>
            <person name="Mehta T."/>
            <person name="Neiman D."/>
            <person name="Pearson M."/>
            <person name="Roberts A."/>
            <person name="Saif S."/>
            <person name="Shea T."/>
            <person name="Shenoy N."/>
            <person name="Sisk P."/>
            <person name="Stolte C."/>
            <person name="Sykes S."/>
            <person name="White J."/>
            <person name="Yandava C."/>
            <person name="Burger G."/>
            <person name="Gray M.W."/>
            <person name="Holland P.W.H."/>
            <person name="King N."/>
            <person name="Lang F.B.F."/>
            <person name="Roger A.J."/>
            <person name="Ruiz-Trillo I."/>
            <person name="Haas B."/>
            <person name="Nusbaum C."/>
            <person name="Birren B."/>
        </authorList>
    </citation>
    <scope>NUCLEOTIDE SEQUENCE [LARGE SCALE GENOMIC DNA]</scope>
    <source>
        <strain evidence="2 3">JP610</strain>
    </source>
</reference>
<evidence type="ECO:0000313" key="2">
    <source>
        <dbReference type="EMBL" id="KNC77007.1"/>
    </source>
</evidence>
<accession>A0A0L0FJQ1</accession>